<proteinExistence type="inferred from homology"/>
<evidence type="ECO:0000256" key="2">
    <source>
        <dbReference type="ARBA" id="ARBA00006677"/>
    </source>
</evidence>
<keyword evidence="4 6" id="KW-0235">DNA replication</keyword>
<dbReference type="PANTHER" id="PTHR12914:SF2">
    <property type="entry name" value="DNA REPLICATION COMPLEX GINS PROTEIN PSF1"/>
    <property type="match status" value="1"/>
</dbReference>
<evidence type="ECO:0000256" key="5">
    <source>
        <dbReference type="ARBA" id="ARBA00023242"/>
    </source>
</evidence>
<evidence type="ECO:0000256" key="4">
    <source>
        <dbReference type="ARBA" id="ARBA00022705"/>
    </source>
</evidence>
<dbReference type="InterPro" id="IPR005339">
    <property type="entry name" value="GINS_Psf1"/>
</dbReference>
<dbReference type="Proteomes" id="UP001219933">
    <property type="component" value="Chromosome 3"/>
</dbReference>
<keyword evidence="9" id="KW-1185">Reference proteome</keyword>
<evidence type="ECO:0000256" key="1">
    <source>
        <dbReference type="ARBA" id="ARBA00004123"/>
    </source>
</evidence>
<name>A0AAF0EVK1_9BASI</name>
<evidence type="ECO:0000256" key="6">
    <source>
        <dbReference type="RuleBase" id="RU368085"/>
    </source>
</evidence>
<reference evidence="8" key="1">
    <citation type="submission" date="2023-03" db="EMBL/GenBank/DDBJ databases">
        <title>Mating type loci evolution in Malassezia.</title>
        <authorList>
            <person name="Coelho M.A."/>
        </authorList>
    </citation>
    <scope>NUCLEOTIDE SEQUENCE</scope>
    <source>
        <strain evidence="8">CBS 11721</strain>
    </source>
</reference>
<comment type="similarity">
    <text evidence="2 6">Belongs to the GINS1/PSF1 family.</text>
</comment>
<dbReference type="Gene3D" id="1.20.58.1030">
    <property type="match status" value="1"/>
</dbReference>
<evidence type="ECO:0000259" key="7">
    <source>
        <dbReference type="Pfam" id="PF05916"/>
    </source>
</evidence>
<dbReference type="AlphaFoldDB" id="A0AAF0EVK1"/>
<evidence type="ECO:0000256" key="3">
    <source>
        <dbReference type="ARBA" id="ARBA00015143"/>
    </source>
</evidence>
<keyword evidence="5 6" id="KW-0539">Nucleus</keyword>
<sequence>MFSDQALQLVHEARLSRSTGSLRPYLDDLVRAVISETNQLHAQLVPLAAAAREQQERAAADPDAPPTDPALAAKLVTYHLAVYRNKRCLLVYHNQRIEWLTSRVWSKAGAISLVLDQDADTGIRASIRPLLAPAEVEWLRSYTGLISMYKDTYLDVLDVTLPLSLKTAPAPNDGRIVVNAPPPQKRDEAREALGGAPLHLAGAGAPAISVYAAQTPANAIHPPNDIMISVVATRDARNVETERGTMHLHAGEHLRVRRDEVDALLLRGWLKAID</sequence>
<dbReference type="CDD" id="cd11710">
    <property type="entry name" value="GINS_A_psf1"/>
    <property type="match status" value="1"/>
</dbReference>
<comment type="function">
    <text evidence="6">Required for correct functioning of the GINS complex, a complex that plays an essential role in the initiation of DNA replication, and progression of DNA replication forks. GINS complex seems to bind preferentially to single-stranded DNA.</text>
</comment>
<dbReference type="GO" id="GO:0000811">
    <property type="term" value="C:GINS complex"/>
    <property type="evidence" value="ECO:0007669"/>
    <property type="project" value="UniProtKB-UniRule"/>
</dbReference>
<gene>
    <name evidence="8" type="primary">PSF1</name>
    <name evidence="8" type="ORF">MCUN1_001945</name>
</gene>
<dbReference type="EMBL" id="CP119879">
    <property type="protein sequence ID" value="WFD35096.1"/>
    <property type="molecule type" value="Genomic_DNA"/>
</dbReference>
<dbReference type="InterPro" id="IPR021151">
    <property type="entry name" value="GINS_A"/>
</dbReference>
<accession>A0AAF0EVK1</accession>
<dbReference type="InterPro" id="IPR036224">
    <property type="entry name" value="GINS_bundle-like_dom_sf"/>
</dbReference>
<feature type="domain" description="GINS subunit" evidence="7">
    <location>
        <begin position="55"/>
        <end position="151"/>
    </location>
</feature>
<protein>
    <recommendedName>
        <fullName evidence="3 6">DNA replication complex GINS protein PSF1</fullName>
    </recommendedName>
</protein>
<comment type="subunit">
    <text evidence="6">Component of the GINS complex.</text>
</comment>
<evidence type="ECO:0000313" key="9">
    <source>
        <dbReference type="Proteomes" id="UP001219933"/>
    </source>
</evidence>
<comment type="subcellular location">
    <subcellularLocation>
        <location evidence="1 6">Nucleus</location>
    </subcellularLocation>
</comment>
<dbReference type="PANTHER" id="PTHR12914">
    <property type="entry name" value="PARTNER OF SLD5"/>
    <property type="match status" value="1"/>
</dbReference>
<evidence type="ECO:0000313" key="8">
    <source>
        <dbReference type="EMBL" id="WFD35096.1"/>
    </source>
</evidence>
<organism evidence="8 9">
    <name type="scientific">Malassezia cuniculi</name>
    <dbReference type="NCBI Taxonomy" id="948313"/>
    <lineage>
        <taxon>Eukaryota</taxon>
        <taxon>Fungi</taxon>
        <taxon>Dikarya</taxon>
        <taxon>Basidiomycota</taxon>
        <taxon>Ustilaginomycotina</taxon>
        <taxon>Malasseziomycetes</taxon>
        <taxon>Malasseziales</taxon>
        <taxon>Malasseziaceae</taxon>
        <taxon>Malassezia</taxon>
    </lineage>
</organism>
<dbReference type="Pfam" id="PF05916">
    <property type="entry name" value="Sld5"/>
    <property type="match status" value="1"/>
</dbReference>
<dbReference type="GO" id="GO:1902983">
    <property type="term" value="P:DNA strand elongation involved in mitotic DNA replication"/>
    <property type="evidence" value="ECO:0007669"/>
    <property type="project" value="TreeGrafter"/>
</dbReference>
<dbReference type="SUPFAM" id="SSF158573">
    <property type="entry name" value="GINS helical bundle-like"/>
    <property type="match status" value="1"/>
</dbReference>